<feature type="region of interest" description="Disordered" evidence="8">
    <location>
        <begin position="110"/>
        <end position="162"/>
    </location>
</feature>
<dbReference type="OrthoDB" id="8062037at2759"/>
<dbReference type="GeneID" id="27897646"/>
<feature type="non-terminal residue" evidence="10">
    <location>
        <position position="665"/>
    </location>
</feature>
<dbReference type="GO" id="GO:0000981">
    <property type="term" value="F:DNA-binding transcription factor activity, RNA polymerase II-specific"/>
    <property type="evidence" value="ECO:0007669"/>
    <property type="project" value="InterPro"/>
</dbReference>
<feature type="domain" description="Zn(2)-C6 fungal-type" evidence="9">
    <location>
        <begin position="8"/>
        <end position="42"/>
    </location>
</feature>
<dbReference type="OMA" id="IYMHEIG"/>
<keyword evidence="4" id="KW-0805">Transcription regulation</keyword>
<dbReference type="RefSeq" id="XP_016762494.1">
    <property type="nucleotide sequence ID" value="XM_016900509.1"/>
</dbReference>
<dbReference type="SMART" id="SM00066">
    <property type="entry name" value="GAL4"/>
    <property type="match status" value="1"/>
</dbReference>
<dbReference type="eggNOG" id="ENOG502QRYY">
    <property type="taxonomic scope" value="Eukaryota"/>
</dbReference>
<keyword evidence="3" id="KW-0862">Zinc</keyword>
<organism evidence="10 11">
    <name type="scientific">Sphaerulina musiva (strain SO2202)</name>
    <name type="common">Poplar stem canker fungus</name>
    <name type="synonym">Septoria musiva</name>
    <dbReference type="NCBI Taxonomy" id="692275"/>
    <lineage>
        <taxon>Eukaryota</taxon>
        <taxon>Fungi</taxon>
        <taxon>Dikarya</taxon>
        <taxon>Ascomycota</taxon>
        <taxon>Pezizomycotina</taxon>
        <taxon>Dothideomycetes</taxon>
        <taxon>Dothideomycetidae</taxon>
        <taxon>Mycosphaerellales</taxon>
        <taxon>Mycosphaerellaceae</taxon>
        <taxon>Sphaerulina</taxon>
    </lineage>
</organism>
<evidence type="ECO:0000256" key="3">
    <source>
        <dbReference type="ARBA" id="ARBA00022833"/>
    </source>
</evidence>
<comment type="subcellular location">
    <subcellularLocation>
        <location evidence="1">Nucleus</location>
    </subcellularLocation>
</comment>
<dbReference type="GO" id="GO:0005634">
    <property type="term" value="C:nucleus"/>
    <property type="evidence" value="ECO:0007669"/>
    <property type="project" value="UniProtKB-SubCell"/>
</dbReference>
<dbReference type="CDD" id="cd00067">
    <property type="entry name" value="GAL4"/>
    <property type="match status" value="1"/>
</dbReference>
<dbReference type="Gene3D" id="4.10.240.10">
    <property type="entry name" value="Zn(2)-C6 fungal-type DNA-binding domain"/>
    <property type="match status" value="1"/>
</dbReference>
<accession>M3CKS8</accession>
<evidence type="ECO:0000313" key="10">
    <source>
        <dbReference type="EMBL" id="EMF14373.1"/>
    </source>
</evidence>
<dbReference type="Proteomes" id="UP000016931">
    <property type="component" value="Unassembled WGS sequence"/>
</dbReference>
<feature type="compositionally biased region" description="Low complexity" evidence="8">
    <location>
        <begin position="645"/>
        <end position="654"/>
    </location>
</feature>
<feature type="region of interest" description="Disordered" evidence="8">
    <location>
        <begin position="634"/>
        <end position="665"/>
    </location>
</feature>
<dbReference type="PROSITE" id="PS50048">
    <property type="entry name" value="ZN2_CY6_FUNGAL_2"/>
    <property type="match status" value="1"/>
</dbReference>
<evidence type="ECO:0000256" key="1">
    <source>
        <dbReference type="ARBA" id="ARBA00004123"/>
    </source>
</evidence>
<dbReference type="InterPro" id="IPR001138">
    <property type="entry name" value="Zn2Cys6_DnaBD"/>
</dbReference>
<dbReference type="GO" id="GO:0000976">
    <property type="term" value="F:transcription cis-regulatory region binding"/>
    <property type="evidence" value="ECO:0007669"/>
    <property type="project" value="TreeGrafter"/>
</dbReference>
<evidence type="ECO:0000256" key="7">
    <source>
        <dbReference type="ARBA" id="ARBA00023242"/>
    </source>
</evidence>
<protein>
    <recommendedName>
        <fullName evidence="9">Zn(2)-C6 fungal-type domain-containing protein</fullName>
    </recommendedName>
</protein>
<dbReference type="CDD" id="cd12148">
    <property type="entry name" value="fungal_TF_MHR"/>
    <property type="match status" value="1"/>
</dbReference>
<evidence type="ECO:0000256" key="2">
    <source>
        <dbReference type="ARBA" id="ARBA00022723"/>
    </source>
</evidence>
<proteinExistence type="predicted"/>
<dbReference type="EMBL" id="KB456262">
    <property type="protein sequence ID" value="EMF14373.1"/>
    <property type="molecule type" value="Genomic_DNA"/>
</dbReference>
<dbReference type="FunFam" id="4.10.240.10:FF:000003">
    <property type="entry name" value="C6 transcription factor (Leu3)"/>
    <property type="match status" value="1"/>
</dbReference>
<evidence type="ECO:0000313" key="11">
    <source>
        <dbReference type="Proteomes" id="UP000016931"/>
    </source>
</evidence>
<reference evidence="10 11" key="1">
    <citation type="journal article" date="2012" name="PLoS Pathog.">
        <title>Diverse lifestyles and strategies of plant pathogenesis encoded in the genomes of eighteen Dothideomycetes fungi.</title>
        <authorList>
            <person name="Ohm R.A."/>
            <person name="Feau N."/>
            <person name="Henrissat B."/>
            <person name="Schoch C.L."/>
            <person name="Horwitz B.A."/>
            <person name="Barry K.W."/>
            <person name="Condon B.J."/>
            <person name="Copeland A.C."/>
            <person name="Dhillon B."/>
            <person name="Glaser F."/>
            <person name="Hesse C.N."/>
            <person name="Kosti I."/>
            <person name="LaButti K."/>
            <person name="Lindquist E.A."/>
            <person name="Lucas S."/>
            <person name="Salamov A.A."/>
            <person name="Bradshaw R.E."/>
            <person name="Ciuffetti L."/>
            <person name="Hamelin R.C."/>
            <person name="Kema G.H.J."/>
            <person name="Lawrence C."/>
            <person name="Scott J.A."/>
            <person name="Spatafora J.W."/>
            <person name="Turgeon B.G."/>
            <person name="de Wit P.J.G.M."/>
            <person name="Zhong S."/>
            <person name="Goodwin S.B."/>
            <person name="Grigoriev I.V."/>
        </authorList>
    </citation>
    <scope>NUCLEOTIDE SEQUENCE [LARGE SCALE GENOMIC DNA]</scope>
    <source>
        <strain evidence="10 11">SO2202</strain>
    </source>
</reference>
<dbReference type="GO" id="GO:0008270">
    <property type="term" value="F:zinc ion binding"/>
    <property type="evidence" value="ECO:0007669"/>
    <property type="project" value="InterPro"/>
</dbReference>
<dbReference type="AlphaFoldDB" id="M3CKS8"/>
<keyword evidence="11" id="KW-1185">Reference proteome</keyword>
<dbReference type="PROSITE" id="PS00463">
    <property type="entry name" value="ZN2_CY6_FUNGAL_1"/>
    <property type="match status" value="1"/>
</dbReference>
<evidence type="ECO:0000256" key="4">
    <source>
        <dbReference type="ARBA" id="ARBA00023015"/>
    </source>
</evidence>
<dbReference type="InterPro" id="IPR036864">
    <property type="entry name" value="Zn2-C6_fun-type_DNA-bd_sf"/>
</dbReference>
<dbReference type="PANTHER" id="PTHR31845:SF39">
    <property type="entry name" value="TRANSCRIPTION FACTOR PBCR-RELATED"/>
    <property type="match status" value="1"/>
</dbReference>
<dbReference type="InterPro" id="IPR051089">
    <property type="entry name" value="prtT"/>
</dbReference>
<feature type="non-terminal residue" evidence="10">
    <location>
        <position position="1"/>
    </location>
</feature>
<keyword evidence="5" id="KW-0238">DNA-binding</keyword>
<dbReference type="PANTHER" id="PTHR31845">
    <property type="entry name" value="FINGER DOMAIN PROTEIN, PUTATIVE-RELATED"/>
    <property type="match status" value="1"/>
</dbReference>
<dbReference type="HOGENOM" id="CLU_006524_0_2_1"/>
<keyword evidence="6" id="KW-0804">Transcription</keyword>
<dbReference type="SUPFAM" id="SSF57701">
    <property type="entry name" value="Zn2/Cys6 DNA-binding domain"/>
    <property type="match status" value="1"/>
</dbReference>
<evidence type="ECO:0000259" key="9">
    <source>
        <dbReference type="PROSITE" id="PS50048"/>
    </source>
</evidence>
<sequence length="665" mass="74413">DDSKRPRACEACRGLKVRCDQDPAHPELPCRRCAKAGRQCLITAPSRKRQKKADSRVAELEKKLDHLTAVLQQQHHHHQQGGPIQYGLQYGLAPTADMQGRAYAQAAQQLQQYNQTAEQAHDPSSMQPPAKRRRVDDDAQEPPTPDVKSEPAGRYAARSNSEVDLSQRFDELNSDFAPHARLSHNLPQDFADRINALVDPPLGAQIFNCYIEKLAPHMPAVVFAPGTEAEQIWKEKPILYASILSAASYGILPAEVTRELTVEAVKAIADAVVVNGAKSVELIQAMQVLALWYKPPEEAQQTNFYQIIHMAAVMAMDIGLGKRFNSAQARRGFGAAHSDSAPGSQRTKPSINSDSLESRRAWLGCYYLCASASMVLRRPNLVHWTKYMEECVQILETSPEAPASDKLFCQHIKIQHICEDVSVQFSMDDNTASISITDPKVTYALNVLETDLKDWIQKVPPELKTNPSLRFFEHVASLYLHEIALHFNHNVEDFRLPFTEESLKSVNNTSEKLTQNQIAALEACRHAAHGVLDGMLRFDPDVIKTLPMLLFFVRCTYALVVLIKMHVAVTTPGSEMSKMMTTEDIDVDRYINGLIDMFANVPTEQEYRPHPKILRILSILRDWFTKHKENVATQARGDAGPNPVQQQQSDQSGQTPLHLLAQTAT</sequence>
<evidence type="ECO:0000256" key="8">
    <source>
        <dbReference type="SAM" id="MobiDB-lite"/>
    </source>
</evidence>
<keyword evidence="7" id="KW-0539">Nucleus</keyword>
<evidence type="ECO:0000256" key="6">
    <source>
        <dbReference type="ARBA" id="ARBA00023163"/>
    </source>
</evidence>
<dbReference type="STRING" id="692275.M3CKS8"/>
<keyword evidence="2" id="KW-0479">Metal-binding</keyword>
<dbReference type="GO" id="GO:0001216">
    <property type="term" value="F:DNA-binding transcription activator activity"/>
    <property type="evidence" value="ECO:0007669"/>
    <property type="project" value="UniProtKB-ARBA"/>
</dbReference>
<dbReference type="Pfam" id="PF00172">
    <property type="entry name" value="Zn_clus"/>
    <property type="match status" value="1"/>
</dbReference>
<gene>
    <name evidence="10" type="ORF">SEPMUDRAFT_10235</name>
</gene>
<evidence type="ECO:0000256" key="5">
    <source>
        <dbReference type="ARBA" id="ARBA00023125"/>
    </source>
</evidence>
<name>M3CKS8_SPHMS</name>